<dbReference type="EMBL" id="JAPDDT010000012">
    <property type="protein sequence ID" value="MCW1925179.1"/>
    <property type="molecule type" value="Genomic_DNA"/>
</dbReference>
<keyword evidence="2" id="KW-1185">Reference proteome</keyword>
<proteinExistence type="predicted"/>
<dbReference type="RefSeq" id="WP_264489285.1">
    <property type="nucleotide sequence ID" value="NZ_JAPDDT010000012.1"/>
</dbReference>
<accession>A0ABT3GNW4</accession>
<comment type="caution">
    <text evidence="1">The sequence shown here is derived from an EMBL/GenBank/DDBJ whole genome shotgun (WGS) entry which is preliminary data.</text>
</comment>
<dbReference type="Pfam" id="PF03928">
    <property type="entry name" value="HbpS-like"/>
    <property type="match status" value="1"/>
</dbReference>
<evidence type="ECO:0000313" key="1">
    <source>
        <dbReference type="EMBL" id="MCW1925179.1"/>
    </source>
</evidence>
<sequence length="534" mass="55991">MTQSEVETVLAQGVQASSVTSTGDRVIAVVDREGHTLAVWFADVGATSTISEKTLAVTVGAAVSRAGTAAYLSSNQNAFTTRTAGFIIQQNFPPGVANRPNGPLVGVGFSNLSFTDTNTFKAPEVGGSFPLPAVPGINAAQDIRSARPAKEFRSVPYVSLAGDPGGVPLFKEGVLIGGIGVAGFNEVPLEDFEIAFAPSVREQIALSGQAGFRPNPLFAGSNVLIDGIRLAYQVGNGSSSTILNPADYLMNVAAGHAVVLTDIDGVAGTLDDGPVDYSPKGSPVPVTYPNPFGLTDRNGIPGELRTAIRADPMGGMIHSEARLSAAEVQSILRLAVERSKITRAGIRLPRGQVARVWITVVGNPNSPGIEPPVLGTYRTPEATFFSWDVSIQKARTAIFFSRGRERGEPRAFSCRSVGFLAQTMYPPGIVGTAAGPLEGLQKLLSTPTGNDPFEPPNYNVPNGITIFPGGFPLYRNGVLIGAIGVSGDGIEQDDIIAASGARDFLPPPAARADNMVYERARIPYARFPRVASGF</sequence>
<organism evidence="1 2">
    <name type="scientific">Luteolibacter arcticus</name>
    <dbReference type="NCBI Taxonomy" id="1581411"/>
    <lineage>
        <taxon>Bacteria</taxon>
        <taxon>Pseudomonadati</taxon>
        <taxon>Verrucomicrobiota</taxon>
        <taxon>Verrucomicrobiia</taxon>
        <taxon>Verrucomicrobiales</taxon>
        <taxon>Verrucomicrobiaceae</taxon>
        <taxon>Luteolibacter</taxon>
    </lineage>
</organism>
<gene>
    <name evidence="1" type="ORF">OKA05_21645</name>
</gene>
<dbReference type="InterPro" id="IPR005624">
    <property type="entry name" value="PduO/GlcC-like"/>
</dbReference>
<dbReference type="Gene3D" id="3.30.450.150">
    <property type="entry name" value="Haem-degrading domain"/>
    <property type="match status" value="2"/>
</dbReference>
<reference evidence="1 2" key="1">
    <citation type="submission" date="2022-10" db="EMBL/GenBank/DDBJ databases">
        <title>Luteolibacter arcticus strain CCTCC AB 2014275, whole genome shotgun sequencing project.</title>
        <authorList>
            <person name="Zhao G."/>
            <person name="Shen L."/>
        </authorList>
    </citation>
    <scope>NUCLEOTIDE SEQUENCE [LARGE SCALE GENOMIC DNA]</scope>
    <source>
        <strain evidence="1 2">CCTCC AB 2014275</strain>
    </source>
</reference>
<evidence type="ECO:0000313" key="2">
    <source>
        <dbReference type="Proteomes" id="UP001320876"/>
    </source>
</evidence>
<dbReference type="PANTHER" id="PTHR34309">
    <property type="entry name" value="SLR1406 PROTEIN"/>
    <property type="match status" value="1"/>
</dbReference>
<dbReference type="InterPro" id="IPR052517">
    <property type="entry name" value="GlcG_carb_metab_protein"/>
</dbReference>
<protein>
    <submittedName>
        <fullName evidence="1">Heme-binding protein</fullName>
    </submittedName>
</protein>
<dbReference type="Proteomes" id="UP001320876">
    <property type="component" value="Unassembled WGS sequence"/>
</dbReference>
<dbReference type="SUPFAM" id="SSF143744">
    <property type="entry name" value="GlcG-like"/>
    <property type="match status" value="2"/>
</dbReference>
<name>A0ABT3GNW4_9BACT</name>
<dbReference type="InterPro" id="IPR038084">
    <property type="entry name" value="PduO/GlcC-like_sf"/>
</dbReference>
<dbReference type="PANTHER" id="PTHR34309:SF1">
    <property type="entry name" value="PROTEIN GLCG"/>
    <property type="match status" value="1"/>
</dbReference>